<reference evidence="2" key="1">
    <citation type="submission" date="2010-07" db="EMBL/GenBank/DDBJ databases">
        <authorList>
            <person name="Muzny D."/>
            <person name="Qin X."/>
            <person name="Deng J."/>
            <person name="Jiang H."/>
            <person name="Liu Y."/>
            <person name="Qu J."/>
            <person name="Song X.-Z."/>
            <person name="Zhang L."/>
            <person name="Thornton R."/>
            <person name="Coyle M."/>
            <person name="Francisco L."/>
            <person name="Jackson L."/>
            <person name="Javaid M."/>
            <person name="Korchina V."/>
            <person name="Kovar C."/>
            <person name="Mata R."/>
            <person name="Mathew T."/>
            <person name="Ngo R."/>
            <person name="Nguyen L."/>
            <person name="Nguyen N."/>
            <person name="Okwuonu G."/>
            <person name="Ongeri F."/>
            <person name="Pham C."/>
            <person name="Simmons D."/>
            <person name="Wilczek-Boney K."/>
            <person name="Hale W."/>
            <person name="Jakkamsetti A."/>
            <person name="Pham P."/>
            <person name="Ruth R."/>
            <person name="San Lucas F."/>
            <person name="Warren J."/>
            <person name="Zhang J."/>
            <person name="Zhao Z."/>
            <person name="Zhou C."/>
            <person name="Zhu D."/>
            <person name="Lee S."/>
            <person name="Bess C."/>
            <person name="Blankenburg K."/>
            <person name="Forbes L."/>
            <person name="Fu Q."/>
            <person name="Gubbala S."/>
            <person name="Hirani K."/>
            <person name="Jayaseelan J.C."/>
            <person name="Lara F."/>
            <person name="Munidasa M."/>
            <person name="Palculict T."/>
            <person name="Patil S."/>
            <person name="Pu L.-L."/>
            <person name="Saada N."/>
            <person name="Tang L."/>
            <person name="Weissenberger G."/>
            <person name="Zhu Y."/>
            <person name="Hemphill L."/>
            <person name="Shang Y."/>
            <person name="Youmans B."/>
            <person name="Ayvaz T."/>
            <person name="Ross M."/>
            <person name="Santibanez J."/>
            <person name="Aqrawi P."/>
            <person name="Gross S."/>
            <person name="Joshi V."/>
            <person name="Fowler G."/>
            <person name="Nazareth L."/>
            <person name="Reid J."/>
            <person name="Worley K."/>
            <person name="Petrosino J."/>
            <person name="Highlander S."/>
            <person name="Gibbs R."/>
        </authorList>
    </citation>
    <scope>NUCLEOTIDE SEQUENCE [LARGE SCALE GENOMIC DNA]</scope>
    <source>
        <strain evidence="2">DSM 16973</strain>
    </source>
</reference>
<dbReference type="BioCyc" id="PMAR862515-HMP:GMOO-1903-MONOMER"/>
<organism evidence="2 3">
    <name type="scientific">Hoylesella marshii DSM 16973 = JCM 13450</name>
    <dbReference type="NCBI Taxonomy" id="862515"/>
    <lineage>
        <taxon>Bacteria</taxon>
        <taxon>Pseudomonadati</taxon>
        <taxon>Bacteroidota</taxon>
        <taxon>Bacteroidia</taxon>
        <taxon>Bacteroidales</taxon>
        <taxon>Prevotellaceae</taxon>
        <taxon>Hoylesella</taxon>
    </lineage>
</organism>
<keyword evidence="3" id="KW-1185">Reference proteome</keyword>
<dbReference type="HOGENOM" id="CLU_694181_0_0_10"/>
<feature type="signal peptide" evidence="1">
    <location>
        <begin position="1"/>
        <end position="23"/>
    </location>
</feature>
<evidence type="ECO:0000313" key="3">
    <source>
        <dbReference type="Proteomes" id="UP000004394"/>
    </source>
</evidence>
<evidence type="ECO:0008006" key="4">
    <source>
        <dbReference type="Google" id="ProtNLM"/>
    </source>
</evidence>
<evidence type="ECO:0000256" key="1">
    <source>
        <dbReference type="SAM" id="SignalP"/>
    </source>
</evidence>
<dbReference type="Proteomes" id="UP000004394">
    <property type="component" value="Unassembled WGS sequence"/>
</dbReference>
<protein>
    <recommendedName>
        <fullName evidence="4">Lipocalin-like domain-containing protein</fullName>
    </recommendedName>
</protein>
<name>E0NUM2_9BACT</name>
<proteinExistence type="predicted"/>
<dbReference type="OrthoDB" id="1072397at2"/>
<keyword evidence="1" id="KW-0732">Signal</keyword>
<evidence type="ECO:0000313" key="2">
    <source>
        <dbReference type="EMBL" id="EFM01129.1"/>
    </source>
</evidence>
<feature type="chain" id="PRO_5003138343" description="Lipocalin-like domain-containing protein" evidence="1">
    <location>
        <begin position="24"/>
        <end position="388"/>
    </location>
</feature>
<dbReference type="eggNOG" id="ENOG50346XB">
    <property type="taxonomic scope" value="Bacteria"/>
</dbReference>
<dbReference type="AlphaFoldDB" id="E0NUM2"/>
<dbReference type="EMBL" id="AEEI01000053">
    <property type="protein sequence ID" value="EFM01129.1"/>
    <property type="molecule type" value="Genomic_DNA"/>
</dbReference>
<sequence>MKKTLRYAMLSVMALCFGTSAFAGTEVIDFSTKGLANTKPVKEVKGTDVTLTFAKGTSKNDPAYYSKGLAIRVYPDNTLTISSDKKITSVKFTMGTYNTQAVLPTTGTVTVNTGTYDYAHQTWSGSTQSLELKLSPRKGTHFRYQKVEVTYEGSSTPLTYTDATIADLSALTAAKENIKLNLTNAKVVYTYGKNAYVREGDKAIIFHETDLTLAVNDVLTGSVKVNFSPYDDMPEVVKNVQTDATALTVTHSSDAATPVSVTLDDVIAKQHICDLIELTDVTLVKEGTAEKPMYYMVDGGKKVLLYNSFKITMPTDLTKKYTVKGIMTLHNKAGQVLPTELTATTTGIARLQAEEAEENAPLYNMAGQRVDKSYKGIVIKKGKKYVAR</sequence>
<dbReference type="RefSeq" id="WP_006950203.1">
    <property type="nucleotide sequence ID" value="NZ_BAJI01000012.1"/>
</dbReference>
<comment type="caution">
    <text evidence="2">The sequence shown here is derived from an EMBL/GenBank/DDBJ whole genome shotgun (WGS) entry which is preliminary data.</text>
</comment>
<accession>E0NUM2</accession>
<gene>
    <name evidence="2" type="ORF">HMPREF0658_1877</name>
</gene>